<dbReference type="PANTHER" id="PTHR18964">
    <property type="entry name" value="ROK (REPRESSOR, ORF, KINASE) FAMILY"/>
    <property type="match status" value="1"/>
</dbReference>
<comment type="caution">
    <text evidence="2">The sequence shown here is derived from an EMBL/GenBank/DDBJ whole genome shotgun (WGS) entry which is preliminary data.</text>
</comment>
<keyword evidence="3" id="KW-1185">Reference proteome</keyword>
<dbReference type="InterPro" id="IPR043129">
    <property type="entry name" value="ATPase_NBD"/>
</dbReference>
<protein>
    <submittedName>
        <fullName evidence="2">ROK family protein</fullName>
    </submittedName>
</protein>
<dbReference type="InterPro" id="IPR000600">
    <property type="entry name" value="ROK"/>
</dbReference>
<dbReference type="RefSeq" id="WP_195902479.1">
    <property type="nucleotide sequence ID" value="NZ_JADOGI010000302.1"/>
</dbReference>
<accession>A0A931F361</accession>
<dbReference type="EMBL" id="JADOGI010000302">
    <property type="protein sequence ID" value="MBF8193624.1"/>
    <property type="molecule type" value="Genomic_DNA"/>
</dbReference>
<dbReference type="Gene3D" id="3.30.420.40">
    <property type="match status" value="1"/>
</dbReference>
<dbReference type="AlphaFoldDB" id="A0A931F361"/>
<organism evidence="2 3">
    <name type="scientific">Nonomuraea cypriaca</name>
    <dbReference type="NCBI Taxonomy" id="1187855"/>
    <lineage>
        <taxon>Bacteria</taxon>
        <taxon>Bacillati</taxon>
        <taxon>Actinomycetota</taxon>
        <taxon>Actinomycetes</taxon>
        <taxon>Streptosporangiales</taxon>
        <taxon>Streptosporangiaceae</taxon>
        <taxon>Nonomuraea</taxon>
    </lineage>
</organism>
<name>A0A931F361_9ACTN</name>
<comment type="similarity">
    <text evidence="1">Belongs to the ROK (NagC/XylR) family.</text>
</comment>
<dbReference type="PANTHER" id="PTHR18964:SF173">
    <property type="entry name" value="GLUCOKINASE"/>
    <property type="match status" value="1"/>
</dbReference>
<evidence type="ECO:0000313" key="3">
    <source>
        <dbReference type="Proteomes" id="UP000605361"/>
    </source>
</evidence>
<evidence type="ECO:0000313" key="2">
    <source>
        <dbReference type="EMBL" id="MBF8193624.1"/>
    </source>
</evidence>
<dbReference type="Proteomes" id="UP000605361">
    <property type="component" value="Unassembled WGS sequence"/>
</dbReference>
<reference evidence="2" key="1">
    <citation type="submission" date="2020-11" db="EMBL/GenBank/DDBJ databases">
        <title>Whole-genome analyses of Nonomuraea sp. K274.</title>
        <authorList>
            <person name="Veyisoglu A."/>
        </authorList>
    </citation>
    <scope>NUCLEOTIDE SEQUENCE</scope>
    <source>
        <strain evidence="2">K274</strain>
    </source>
</reference>
<sequence>MGGGRATPQEAQQAARDGRSPILAAILGQTGRIGAQEVFAAASMGDAVSIDLLTRAGDLLGKVTAVLVNGLNPDLILLGGGLLDLRDPLVTAFRAAVERHCMPSATADLAIQIATLGNSAGLIGAANLVVDELLSPRRLGVWSSRGTPAGLADAIHRG</sequence>
<dbReference type="Pfam" id="PF00480">
    <property type="entry name" value="ROK"/>
    <property type="match status" value="1"/>
</dbReference>
<dbReference type="SUPFAM" id="SSF53067">
    <property type="entry name" value="Actin-like ATPase domain"/>
    <property type="match status" value="1"/>
</dbReference>
<proteinExistence type="inferred from homology"/>
<evidence type="ECO:0000256" key="1">
    <source>
        <dbReference type="ARBA" id="ARBA00006479"/>
    </source>
</evidence>
<gene>
    <name evidence="2" type="ORF">ITP53_49710</name>
</gene>